<gene>
    <name evidence="1" type="ORF">MNBD_IGNAVI01-1670</name>
</gene>
<organism evidence="1">
    <name type="scientific">hydrothermal vent metagenome</name>
    <dbReference type="NCBI Taxonomy" id="652676"/>
    <lineage>
        <taxon>unclassified sequences</taxon>
        <taxon>metagenomes</taxon>
        <taxon>ecological metagenomes</taxon>
    </lineage>
</organism>
<evidence type="ECO:0000313" key="1">
    <source>
        <dbReference type="EMBL" id="VAX25617.1"/>
    </source>
</evidence>
<accession>A0A3B1DAD5</accession>
<proteinExistence type="predicted"/>
<sequence>MEEYFVNKNAQPNGDHEVHSKRCFYLPIEDNRISLGFFSNCFQAVQKAKEIFPTADGCYYCSSECHKR</sequence>
<dbReference type="EMBL" id="UOGD01000303">
    <property type="protein sequence ID" value="VAX25617.1"/>
    <property type="molecule type" value="Genomic_DNA"/>
</dbReference>
<name>A0A3B1DAD5_9ZZZZ</name>
<protein>
    <submittedName>
        <fullName evidence="1">Uncharacterized protein</fullName>
    </submittedName>
</protein>
<dbReference type="AlphaFoldDB" id="A0A3B1DAD5"/>
<reference evidence="1" key="1">
    <citation type="submission" date="2018-06" db="EMBL/GenBank/DDBJ databases">
        <authorList>
            <person name="Zhirakovskaya E."/>
        </authorList>
    </citation>
    <scope>NUCLEOTIDE SEQUENCE</scope>
</reference>